<comment type="caution">
    <text evidence="1">The sequence shown here is derived from an EMBL/GenBank/DDBJ whole genome shotgun (WGS) entry which is preliminary data.</text>
</comment>
<gene>
    <name evidence="1" type="ORF">AUR66_03365</name>
</gene>
<keyword evidence="2" id="KW-1185">Reference proteome</keyword>
<evidence type="ECO:0000313" key="2">
    <source>
        <dbReference type="Proteomes" id="UP000053157"/>
    </source>
</evidence>
<evidence type="ECO:0000313" key="1">
    <source>
        <dbReference type="EMBL" id="KTG13539.1"/>
    </source>
</evidence>
<evidence type="ECO:0008006" key="3">
    <source>
        <dbReference type="Google" id="ProtNLM"/>
    </source>
</evidence>
<accession>A0A0W1RJT5</accession>
<dbReference type="RefSeq" id="WP_058573437.1">
    <property type="nucleotide sequence ID" value="NZ_LOPV01000593.1"/>
</dbReference>
<dbReference type="InterPro" id="IPR012349">
    <property type="entry name" value="Split_barrel_FMN-bd"/>
</dbReference>
<dbReference type="Gene3D" id="2.30.110.10">
    <property type="entry name" value="Electron Transport, Fmn-binding Protein, Chain A"/>
    <property type="match status" value="1"/>
</dbReference>
<protein>
    <recommendedName>
        <fullName evidence="3">DUF385 domain-containing protein</fullName>
    </recommendedName>
</protein>
<reference evidence="1 2" key="1">
    <citation type="submission" date="2015-12" db="EMBL/GenBank/DDBJ databases">
        <title>Haloferax profundi sp. nov. isolated from the Discovery deep brine-seawater interface in the Red Sea.</title>
        <authorList>
            <person name="Zhang G."/>
            <person name="Stingl U."/>
            <person name="Rashid M."/>
        </authorList>
    </citation>
    <scope>NUCLEOTIDE SEQUENCE [LARGE SCALE GENOMIC DNA]</scope>
    <source>
        <strain evidence="1 2">SB29</strain>
    </source>
</reference>
<name>A0A0W1RJT5_9EURY</name>
<sequence>MSSASPSSASPRISDAQRTLERRFSNPFLLRLLRSPAHFLASRWVLLVSYVGRKSGIRYTFPAVYAAAGTDLVVVVTPKADSNWWKNS</sequence>
<proteinExistence type="predicted"/>
<dbReference type="Proteomes" id="UP000053157">
    <property type="component" value="Unassembled WGS sequence"/>
</dbReference>
<dbReference type="EMBL" id="LOPV01000593">
    <property type="protein sequence ID" value="KTG13539.1"/>
    <property type="molecule type" value="Genomic_DNA"/>
</dbReference>
<dbReference type="AlphaFoldDB" id="A0A0W1RJT5"/>
<organism evidence="1 2">
    <name type="scientific">Haloferax profundi</name>
    <dbReference type="NCBI Taxonomy" id="1544718"/>
    <lineage>
        <taxon>Archaea</taxon>
        <taxon>Methanobacteriati</taxon>
        <taxon>Methanobacteriota</taxon>
        <taxon>Stenosarchaea group</taxon>
        <taxon>Halobacteria</taxon>
        <taxon>Halobacteriales</taxon>
        <taxon>Haloferacaceae</taxon>
        <taxon>Haloferax</taxon>
    </lineage>
</organism>